<dbReference type="SMART" id="SM00382">
    <property type="entry name" value="AAA"/>
    <property type="match status" value="1"/>
</dbReference>
<dbReference type="Gene3D" id="2.40.50.140">
    <property type="entry name" value="Nucleic acid-binding proteins"/>
    <property type="match status" value="1"/>
</dbReference>
<dbReference type="SUPFAM" id="SSF52540">
    <property type="entry name" value="P-loop containing nucleoside triphosphate hydrolases"/>
    <property type="match status" value="1"/>
</dbReference>
<dbReference type="PANTHER" id="PTHR43875:SF1">
    <property type="entry name" value="OSMOPROTECTIVE COMPOUNDS UPTAKE ATP-BINDING PROTEIN GGTA"/>
    <property type="match status" value="1"/>
</dbReference>
<feature type="domain" description="ABC transporter" evidence="4">
    <location>
        <begin position="4"/>
        <end position="238"/>
    </location>
</feature>
<dbReference type="InterPro" id="IPR008995">
    <property type="entry name" value="Mo/tungstate-bd_C_term_dom"/>
</dbReference>
<dbReference type="PANTHER" id="PTHR43875">
    <property type="entry name" value="MALTODEXTRIN IMPORT ATP-BINDING PROTEIN MSMX"/>
    <property type="match status" value="1"/>
</dbReference>
<dbReference type="Pfam" id="PF08402">
    <property type="entry name" value="TOBE_2"/>
    <property type="match status" value="1"/>
</dbReference>
<keyword evidence="1" id="KW-0813">Transport</keyword>
<dbReference type="Pfam" id="PF00005">
    <property type="entry name" value="ABC_tran"/>
    <property type="match status" value="1"/>
</dbReference>
<organism evidence="5">
    <name type="scientific">marine metagenome</name>
    <dbReference type="NCBI Taxonomy" id="408172"/>
    <lineage>
        <taxon>unclassified sequences</taxon>
        <taxon>metagenomes</taxon>
        <taxon>ecological metagenomes</taxon>
    </lineage>
</organism>
<dbReference type="Gene3D" id="3.40.50.300">
    <property type="entry name" value="P-loop containing nucleotide triphosphate hydrolases"/>
    <property type="match status" value="1"/>
</dbReference>
<sequence>MATVNLKHLNKIYPSNKGSVHAVKDLNMQIADGEFVALLGPSGCGKTSTLRMVVGLEEITSGTVAFNDVVVNELSPEKRNVAMAFETYALYPNFTVSENIGFPLEVRGIEIGQRKKKVEEIAGMLQITELLGHKPTQLSGGQQQRVSLGRALIRDPDVFILDEVLSHLDAHLKFQMLFELKRIHQSLGKTMIFVTHDQMEALALADRVAVMADAELQQFGDRNDLYHKPANKFVADFIGEPATNFMKASLLHEKGKYVMKCGNGDLGLYPDEERCAAMEKYKIIEATIGIRPQNISLNPVKQGYNFKGEVLINEFLGERSILEVQCGEILLKVLAPPQTGLRRGDIISLHYHPRDVMIFHLQTEKFIN</sequence>
<dbReference type="PROSITE" id="PS50893">
    <property type="entry name" value="ABC_TRANSPORTER_2"/>
    <property type="match status" value="1"/>
</dbReference>
<proteinExistence type="predicted"/>
<dbReference type="InterPro" id="IPR027417">
    <property type="entry name" value="P-loop_NTPase"/>
</dbReference>
<name>A0A381U8U7_9ZZZZ</name>
<evidence type="ECO:0000259" key="4">
    <source>
        <dbReference type="PROSITE" id="PS50893"/>
    </source>
</evidence>
<evidence type="ECO:0000256" key="3">
    <source>
        <dbReference type="ARBA" id="ARBA00022840"/>
    </source>
</evidence>
<dbReference type="GO" id="GO:0005524">
    <property type="term" value="F:ATP binding"/>
    <property type="evidence" value="ECO:0007669"/>
    <property type="project" value="UniProtKB-KW"/>
</dbReference>
<dbReference type="EMBL" id="UINC01005881">
    <property type="protein sequence ID" value="SVA24141.1"/>
    <property type="molecule type" value="Genomic_DNA"/>
</dbReference>
<evidence type="ECO:0000313" key="5">
    <source>
        <dbReference type="EMBL" id="SVA24141.1"/>
    </source>
</evidence>
<evidence type="ECO:0000256" key="2">
    <source>
        <dbReference type="ARBA" id="ARBA00022741"/>
    </source>
</evidence>
<dbReference type="InterPro" id="IPR017871">
    <property type="entry name" value="ABC_transporter-like_CS"/>
</dbReference>
<dbReference type="InterPro" id="IPR047641">
    <property type="entry name" value="ABC_transpr_MalK/UgpC-like"/>
</dbReference>
<dbReference type="InterPro" id="IPR012340">
    <property type="entry name" value="NA-bd_OB-fold"/>
</dbReference>
<dbReference type="GO" id="GO:0055052">
    <property type="term" value="C:ATP-binding cassette (ABC) transporter complex, substrate-binding subunit-containing"/>
    <property type="evidence" value="ECO:0007669"/>
    <property type="project" value="TreeGrafter"/>
</dbReference>
<dbReference type="InterPro" id="IPR003439">
    <property type="entry name" value="ABC_transporter-like_ATP-bd"/>
</dbReference>
<dbReference type="InterPro" id="IPR013611">
    <property type="entry name" value="Transp-assoc_OB_typ2"/>
</dbReference>
<dbReference type="SUPFAM" id="SSF50331">
    <property type="entry name" value="MOP-like"/>
    <property type="match status" value="1"/>
</dbReference>
<accession>A0A381U8U7</accession>
<evidence type="ECO:0000256" key="1">
    <source>
        <dbReference type="ARBA" id="ARBA00022448"/>
    </source>
</evidence>
<keyword evidence="2" id="KW-0547">Nucleotide-binding</keyword>
<protein>
    <recommendedName>
        <fullName evidence="4">ABC transporter domain-containing protein</fullName>
    </recommendedName>
</protein>
<dbReference type="AlphaFoldDB" id="A0A381U8U7"/>
<keyword evidence="3" id="KW-0067">ATP-binding</keyword>
<dbReference type="GO" id="GO:0016887">
    <property type="term" value="F:ATP hydrolysis activity"/>
    <property type="evidence" value="ECO:0007669"/>
    <property type="project" value="InterPro"/>
</dbReference>
<dbReference type="InterPro" id="IPR003593">
    <property type="entry name" value="AAA+_ATPase"/>
</dbReference>
<reference evidence="5" key="1">
    <citation type="submission" date="2018-05" db="EMBL/GenBank/DDBJ databases">
        <authorList>
            <person name="Lanie J.A."/>
            <person name="Ng W.-L."/>
            <person name="Kazmierczak K.M."/>
            <person name="Andrzejewski T.M."/>
            <person name="Davidsen T.M."/>
            <person name="Wayne K.J."/>
            <person name="Tettelin H."/>
            <person name="Glass J.I."/>
            <person name="Rusch D."/>
            <person name="Podicherti R."/>
            <person name="Tsui H.-C.T."/>
            <person name="Winkler M.E."/>
        </authorList>
    </citation>
    <scope>NUCLEOTIDE SEQUENCE</scope>
</reference>
<dbReference type="Gene3D" id="2.40.50.100">
    <property type="match status" value="1"/>
</dbReference>
<gene>
    <name evidence="5" type="ORF">METZ01_LOCUS76995</name>
</gene>
<dbReference type="GO" id="GO:0022857">
    <property type="term" value="F:transmembrane transporter activity"/>
    <property type="evidence" value="ECO:0007669"/>
    <property type="project" value="InterPro"/>
</dbReference>
<dbReference type="FunFam" id="3.40.50.300:FF:000042">
    <property type="entry name" value="Maltose/maltodextrin ABC transporter, ATP-binding protein"/>
    <property type="match status" value="1"/>
</dbReference>
<dbReference type="PROSITE" id="PS00211">
    <property type="entry name" value="ABC_TRANSPORTER_1"/>
    <property type="match status" value="1"/>
</dbReference>